<accession>A0ACC0VAS3</accession>
<keyword evidence="2" id="KW-1185">Reference proteome</keyword>
<evidence type="ECO:0000313" key="1">
    <source>
        <dbReference type="EMBL" id="KAI9903537.1"/>
    </source>
</evidence>
<comment type="caution">
    <text evidence="1">The sequence shown here is derived from an EMBL/GenBank/DDBJ whole genome shotgun (WGS) entry which is preliminary data.</text>
</comment>
<protein>
    <submittedName>
        <fullName evidence="1">Uncharacterized protein</fullName>
    </submittedName>
</protein>
<reference evidence="1" key="1">
    <citation type="submission" date="2022-10" db="EMBL/GenBank/DDBJ databases">
        <title>Complete Genome of Trichothecium roseum strain YXFP-22015, a Plant Pathogen Isolated from Citrus.</title>
        <authorList>
            <person name="Wang Y."/>
            <person name="Zhu L."/>
        </authorList>
    </citation>
    <scope>NUCLEOTIDE SEQUENCE</scope>
    <source>
        <strain evidence="1">YXFP-22015</strain>
    </source>
</reference>
<name>A0ACC0VAS3_9HYPO</name>
<evidence type="ECO:0000313" key="2">
    <source>
        <dbReference type="Proteomes" id="UP001163324"/>
    </source>
</evidence>
<proteinExistence type="predicted"/>
<organism evidence="1 2">
    <name type="scientific">Trichothecium roseum</name>
    <dbReference type="NCBI Taxonomy" id="47278"/>
    <lineage>
        <taxon>Eukaryota</taxon>
        <taxon>Fungi</taxon>
        <taxon>Dikarya</taxon>
        <taxon>Ascomycota</taxon>
        <taxon>Pezizomycotina</taxon>
        <taxon>Sordariomycetes</taxon>
        <taxon>Hypocreomycetidae</taxon>
        <taxon>Hypocreales</taxon>
        <taxon>Hypocreales incertae sedis</taxon>
        <taxon>Trichothecium</taxon>
    </lineage>
</organism>
<dbReference type="EMBL" id="CM047940">
    <property type="protein sequence ID" value="KAI9903537.1"/>
    <property type="molecule type" value="Genomic_DNA"/>
</dbReference>
<sequence>MSANYRDSYVTTGSGDHEGRNGEQKKNMFTSMLESVASGKRLPEKNLLVLGGTPETQREFMESLSSSESKRNSDKNKLPPVANSFALGYTYYDVLDADQDDTLARVSLYLLSQPSDKFSALISPLLDPKAIQNTAVVILLDWSTPHLWMGELARWVSLFKSVTQKLDHAEHGEMEEVMDGWKMRGRGGSSTNLDGTPSAAATGGDGDSTLPLGQGEWSEPLGLPLCVVCQNSQRMEVLEKNQGWTEGDFDTVLQYLRTVLLRHGASLIYTSQNSPSQLPILIHSTLGITSLLKRQPLKHNVIDRDKIVVPPNWDSWGKVRVLGGNFDAEAVSESWALDIDERFSAGETPTLEDLEENRRRADEEGDGVQTDSAVARYNDWCKEPDTGGLALVQNAMNKGDDVTVKSENTQEFLEAQLRILEVLKSKQPDRTDSSHVGLESLSKHYQDGGLAAVSEHIGPVQINVGGIQVDADDMVQQINDRKPQAPSEASADDAPSPSFEVKDLNNTQLDTFFQGLMKKTKPADSPRS</sequence>
<dbReference type="Proteomes" id="UP001163324">
    <property type="component" value="Chromosome 1"/>
</dbReference>
<gene>
    <name evidence="1" type="ORF">N3K66_000066</name>
</gene>